<evidence type="ECO:0000256" key="1">
    <source>
        <dbReference type="SAM" id="SignalP"/>
    </source>
</evidence>
<evidence type="ECO:0000313" key="2">
    <source>
        <dbReference type="EMBL" id="SIN83452.1"/>
    </source>
</evidence>
<feature type="chain" id="PRO_5012455599" evidence="1">
    <location>
        <begin position="24"/>
        <end position="306"/>
    </location>
</feature>
<dbReference type="EMBL" id="FSRA01000001">
    <property type="protein sequence ID" value="SIN83452.1"/>
    <property type="molecule type" value="Genomic_DNA"/>
</dbReference>
<dbReference type="STRING" id="536979.SAMN04488055_1673"/>
<gene>
    <name evidence="2" type="ORF">SAMN04488055_1673</name>
</gene>
<organism evidence="2 3">
    <name type="scientific">Chitinophaga niabensis</name>
    <dbReference type="NCBI Taxonomy" id="536979"/>
    <lineage>
        <taxon>Bacteria</taxon>
        <taxon>Pseudomonadati</taxon>
        <taxon>Bacteroidota</taxon>
        <taxon>Chitinophagia</taxon>
        <taxon>Chitinophagales</taxon>
        <taxon>Chitinophagaceae</taxon>
        <taxon>Chitinophaga</taxon>
    </lineage>
</organism>
<dbReference type="Pfam" id="PF11751">
    <property type="entry name" value="PorP_SprF"/>
    <property type="match status" value="1"/>
</dbReference>
<accession>A0A1N6EK60</accession>
<dbReference type="RefSeq" id="WP_084185463.1">
    <property type="nucleotide sequence ID" value="NZ_FSRA01000001.1"/>
</dbReference>
<dbReference type="AlphaFoldDB" id="A0A1N6EK60"/>
<keyword evidence="3" id="KW-1185">Reference proteome</keyword>
<dbReference type="OrthoDB" id="891773at2"/>
<reference evidence="2 3" key="1">
    <citation type="submission" date="2016-11" db="EMBL/GenBank/DDBJ databases">
        <authorList>
            <person name="Jaros S."/>
            <person name="Januszkiewicz K."/>
            <person name="Wedrychowicz H."/>
        </authorList>
    </citation>
    <scope>NUCLEOTIDE SEQUENCE [LARGE SCALE GENOMIC DNA]</scope>
    <source>
        <strain evidence="2 3">DSM 24787</strain>
    </source>
</reference>
<feature type="signal peptide" evidence="1">
    <location>
        <begin position="1"/>
        <end position="23"/>
    </location>
</feature>
<protein>
    <submittedName>
        <fullName evidence="2">Type IX secretion system membrane protein, PorP/SprF family</fullName>
    </submittedName>
</protein>
<dbReference type="InterPro" id="IPR019861">
    <property type="entry name" value="PorP/SprF_Bacteroidetes"/>
</dbReference>
<proteinExistence type="predicted"/>
<dbReference type="NCBIfam" id="TIGR03519">
    <property type="entry name" value="T9SS_PorP_fam"/>
    <property type="match status" value="1"/>
</dbReference>
<keyword evidence="1" id="KW-0732">Signal</keyword>
<sequence>MKTYFYKLTLILLPALLPVLTKAQSFGNGNAQQDPLASQYFLNPFLGNPAMAGLDSGLSVNISYRKQWTEIKDGPVTKLVTADYQVDKKMGVGLTIFNDQAGILDRTRIGLTYAYHVALNEANNEYLHLGLTMALDNKRAIPSKVIGDMDDPSIPRYNSRDNFFESDFGLTYANDRFTLQAAMPNMVSMFQNKSDVESRNTSTFYAAASYKIGTGHPQINSFEPMIAFRGVRGYKSIIDIGGNVKMAKGFANLFAMYHTSKSFTAGVGFQFKNTVEVQASYTSQTAGIKSNVDGNFGLSMKIRLFK</sequence>
<name>A0A1N6EK60_9BACT</name>
<evidence type="ECO:0000313" key="3">
    <source>
        <dbReference type="Proteomes" id="UP000185003"/>
    </source>
</evidence>
<dbReference type="Proteomes" id="UP000185003">
    <property type="component" value="Unassembled WGS sequence"/>
</dbReference>